<reference evidence="1 2" key="1">
    <citation type="submission" date="2020-02" db="EMBL/GenBank/DDBJ databases">
        <title>Draft genome sequence of Haematococcus lacustris strain NIES-144.</title>
        <authorList>
            <person name="Morimoto D."/>
            <person name="Nakagawa S."/>
            <person name="Yoshida T."/>
            <person name="Sawayama S."/>
        </authorList>
    </citation>
    <scope>NUCLEOTIDE SEQUENCE [LARGE SCALE GENOMIC DNA]</scope>
    <source>
        <strain evidence="1 2">NIES-144</strain>
    </source>
</reference>
<evidence type="ECO:0000313" key="1">
    <source>
        <dbReference type="EMBL" id="GFH22885.1"/>
    </source>
</evidence>
<accession>A0A699ZLH7</accession>
<protein>
    <submittedName>
        <fullName evidence="1">Uncharacterized protein</fullName>
    </submittedName>
</protein>
<comment type="caution">
    <text evidence="1">The sequence shown here is derived from an EMBL/GenBank/DDBJ whole genome shotgun (WGS) entry which is preliminary data.</text>
</comment>
<keyword evidence="2" id="KW-1185">Reference proteome</keyword>
<sequence>MSRYELVAAASSAGTSLVANLKHFRVTLATWDAVWEVYPDLKWAWQRLRLYRAQDRALEHFFKKLEEEMAKLSMQRHGRAKQLVVFFCATTTGTRGGWGPHAATRQPHPAAALAPQGEASKAKPAPQPGRWVDRDCNAALDMQRIGEAKWRPLELCWWPEQGALPAKGKEYPCLAYKRLQDKAPKAQQQLQPAVAQ</sequence>
<dbReference type="Proteomes" id="UP000485058">
    <property type="component" value="Unassembled WGS sequence"/>
</dbReference>
<dbReference type="AlphaFoldDB" id="A0A699ZLH7"/>
<proteinExistence type="predicted"/>
<gene>
    <name evidence="1" type="ORF">HaLaN_20412</name>
</gene>
<organism evidence="1 2">
    <name type="scientific">Haematococcus lacustris</name>
    <name type="common">Green alga</name>
    <name type="synonym">Haematococcus pluvialis</name>
    <dbReference type="NCBI Taxonomy" id="44745"/>
    <lineage>
        <taxon>Eukaryota</taxon>
        <taxon>Viridiplantae</taxon>
        <taxon>Chlorophyta</taxon>
        <taxon>core chlorophytes</taxon>
        <taxon>Chlorophyceae</taxon>
        <taxon>CS clade</taxon>
        <taxon>Chlamydomonadales</taxon>
        <taxon>Haematococcaceae</taxon>
        <taxon>Haematococcus</taxon>
    </lineage>
</organism>
<name>A0A699ZLH7_HAELA</name>
<dbReference type="EMBL" id="BLLF01002145">
    <property type="protein sequence ID" value="GFH22885.1"/>
    <property type="molecule type" value="Genomic_DNA"/>
</dbReference>
<evidence type="ECO:0000313" key="2">
    <source>
        <dbReference type="Proteomes" id="UP000485058"/>
    </source>
</evidence>